<dbReference type="EMBL" id="CAJJDO010000001">
    <property type="protein sequence ID" value="CAD8132068.1"/>
    <property type="molecule type" value="Genomic_DNA"/>
</dbReference>
<dbReference type="Proteomes" id="UP000689195">
    <property type="component" value="Unassembled WGS sequence"/>
</dbReference>
<organism evidence="2 3">
    <name type="scientific">Paramecium pentaurelia</name>
    <dbReference type="NCBI Taxonomy" id="43138"/>
    <lineage>
        <taxon>Eukaryota</taxon>
        <taxon>Sar</taxon>
        <taxon>Alveolata</taxon>
        <taxon>Ciliophora</taxon>
        <taxon>Intramacronucleata</taxon>
        <taxon>Oligohymenophorea</taxon>
        <taxon>Peniculida</taxon>
        <taxon>Parameciidae</taxon>
        <taxon>Paramecium</taxon>
    </lineage>
</organism>
<dbReference type="OrthoDB" id="295223at2759"/>
<keyword evidence="3" id="KW-1185">Reference proteome</keyword>
<proteinExistence type="predicted"/>
<evidence type="ECO:0000256" key="1">
    <source>
        <dbReference type="SAM" id="MobiDB-lite"/>
    </source>
</evidence>
<feature type="region of interest" description="Disordered" evidence="1">
    <location>
        <begin position="231"/>
        <end position="257"/>
    </location>
</feature>
<reference evidence="2" key="1">
    <citation type="submission" date="2021-01" db="EMBL/GenBank/DDBJ databases">
        <authorList>
            <consortium name="Genoscope - CEA"/>
            <person name="William W."/>
        </authorList>
    </citation>
    <scope>NUCLEOTIDE SEQUENCE</scope>
</reference>
<name>A0A8S1RVG0_9CILI</name>
<comment type="caution">
    <text evidence="2">The sequence shown here is derived from an EMBL/GenBank/DDBJ whole genome shotgun (WGS) entry which is preliminary data.</text>
</comment>
<sequence length="287" mass="34614">MRYPQRVLQQQKRIKLIGITSIFLMECKRNQFFSKIAFSQQKPNEQPNIEQFQKFKYESQLRLKRNEFRRTILEIKSKQKSSETSKYVVTDEDFNLPLFQRSPTHLENQIDNQWNHLELLDKKHLKQIYGPKTFNRQKKAISQIDNNFQADIELQQMKFQAQVDFRNKLLKHKSLQSSKGNAQGLEMSFLRQIRPEYKGMLLLNMTALEQYHCPTLYQHVKKYDCQTSMQTRQKQQSSKNVRSKSFNTQQTEMDEQQSCNQKVYDEMNESLQRFEITLKERCQYLQR</sequence>
<evidence type="ECO:0000313" key="2">
    <source>
        <dbReference type="EMBL" id="CAD8132068.1"/>
    </source>
</evidence>
<evidence type="ECO:0000313" key="3">
    <source>
        <dbReference type="Proteomes" id="UP000689195"/>
    </source>
</evidence>
<protein>
    <submittedName>
        <fullName evidence="2">Uncharacterized protein</fullName>
    </submittedName>
</protein>
<gene>
    <name evidence="2" type="ORF">PPENT_87.1.T0010426</name>
</gene>
<accession>A0A8S1RVG0</accession>
<dbReference type="AlphaFoldDB" id="A0A8S1RVG0"/>